<accession>A0ABN2TH18</accession>
<name>A0ABN2TH18_9ACTN</name>
<dbReference type="EMBL" id="BAAAPC010000019">
    <property type="protein sequence ID" value="GAA2009285.1"/>
    <property type="molecule type" value="Genomic_DNA"/>
</dbReference>
<dbReference type="Gene3D" id="1.10.132.100">
    <property type="match status" value="1"/>
</dbReference>
<protein>
    <submittedName>
        <fullName evidence="2">Type I-E CRISPR-associated protein Cse1/CasA</fullName>
    </submittedName>
</protein>
<comment type="caution">
    <text evidence="2">The sequence shown here is derived from an EMBL/GenBank/DDBJ whole genome shotgun (WGS) entry which is preliminary data.</text>
</comment>
<dbReference type="Pfam" id="PF09481">
    <property type="entry name" value="CRISPR_Cse1"/>
    <property type="match status" value="1"/>
</dbReference>
<gene>
    <name evidence="2" type="primary">casA_3</name>
    <name evidence="2" type="ORF">GCM10009799_41410</name>
</gene>
<feature type="compositionally biased region" description="Basic and acidic residues" evidence="1">
    <location>
        <begin position="223"/>
        <end position="237"/>
    </location>
</feature>
<evidence type="ECO:0000256" key="1">
    <source>
        <dbReference type="SAM" id="MobiDB-lite"/>
    </source>
</evidence>
<reference evidence="2 3" key="1">
    <citation type="journal article" date="2019" name="Int. J. Syst. Evol. Microbiol.">
        <title>The Global Catalogue of Microorganisms (GCM) 10K type strain sequencing project: providing services to taxonomists for standard genome sequencing and annotation.</title>
        <authorList>
            <consortium name="The Broad Institute Genomics Platform"/>
            <consortium name="The Broad Institute Genome Sequencing Center for Infectious Disease"/>
            <person name="Wu L."/>
            <person name="Ma J."/>
        </authorList>
    </citation>
    <scope>NUCLEOTIDE SEQUENCE [LARGE SCALE GENOMIC DNA]</scope>
    <source>
        <strain evidence="2 3">JCM 15313</strain>
    </source>
</reference>
<organism evidence="2 3">
    <name type="scientific">Nocardiopsis rhodophaea</name>
    <dbReference type="NCBI Taxonomy" id="280238"/>
    <lineage>
        <taxon>Bacteria</taxon>
        <taxon>Bacillati</taxon>
        <taxon>Actinomycetota</taxon>
        <taxon>Actinomycetes</taxon>
        <taxon>Streptosporangiales</taxon>
        <taxon>Nocardiopsidaceae</taxon>
        <taxon>Nocardiopsis</taxon>
    </lineage>
</organism>
<keyword evidence="3" id="KW-1185">Reference proteome</keyword>
<evidence type="ECO:0000313" key="2">
    <source>
        <dbReference type="EMBL" id="GAA2009285.1"/>
    </source>
</evidence>
<dbReference type="InterPro" id="IPR013381">
    <property type="entry name" value="CRISPR-assoc_prot_Cse1"/>
</dbReference>
<feature type="region of interest" description="Disordered" evidence="1">
    <location>
        <begin position="217"/>
        <end position="246"/>
    </location>
</feature>
<dbReference type="CDD" id="cd09729">
    <property type="entry name" value="Cse1_I-E"/>
    <property type="match status" value="1"/>
</dbReference>
<proteinExistence type="predicted"/>
<evidence type="ECO:0000313" key="3">
    <source>
        <dbReference type="Proteomes" id="UP001501585"/>
    </source>
</evidence>
<sequence>MHNLVKDRWIPLKLRSGGVEEVSLRKALLESELFADAVFPAPTLLPAVLRQVLLPVIIDAVGRPRSSEEWKCLFEAGCFTEEQKAKISAYLDGHVQRFDLFSEQRPFAQVSGLAPANGETRTAALLIPSIASGNNVPLFSSVTEGDPVALRPAEAAWWLLHAHCWDTAAIKTGADGDGAVSKGKTTGNPTGPLGQLGVIVPLGTTLYETLLLNLPPCETSKQQGDRPQWRSGEDGGGKTDAASPQWGTRPELGLLDLLTWQSRRIRLIPEDTPDGIRVTRVVLCAGDRLSRIPQIEPHTAWNWTARPRKGQHQWRPRRHRQGRAIWQGLEALLAVNLPTEGDHGAEYTEVTSVLLRGIGELQVDGALPAGYPLRVAAVGMVYGNQSAVVENVIADCLPLPQSALVADDATREMVRDVAEQADALARAIDRLHADLRRASGGDPLPWDKGNHAGETLLHALDPLVRRMLAGIQRHADDDEQLEAGMAAWEAAVWEIAEQHAQRLLAAASPTTFAGREVDKRIYNGATAAQSFRAALYTILPGQAEERRRDAA</sequence>
<dbReference type="NCBIfam" id="TIGR02547">
    <property type="entry name" value="casA_cse1"/>
    <property type="match status" value="1"/>
</dbReference>
<dbReference type="Proteomes" id="UP001501585">
    <property type="component" value="Unassembled WGS sequence"/>
</dbReference>
<dbReference type="RefSeq" id="WP_344109507.1">
    <property type="nucleotide sequence ID" value="NZ_BAAAPC010000019.1"/>
</dbReference>